<dbReference type="AlphaFoldDB" id="A0A1X7HF20"/>
<evidence type="ECO:0000313" key="1">
    <source>
        <dbReference type="EMBL" id="SMF85398.1"/>
    </source>
</evidence>
<gene>
    <name evidence="1" type="ORF">SAMN05661091_2988</name>
</gene>
<name>A0A1X7HF20_9BACL</name>
<accession>A0A1X7HF20</accession>
<proteinExistence type="predicted"/>
<dbReference type="Proteomes" id="UP000192940">
    <property type="component" value="Chromosome I"/>
</dbReference>
<evidence type="ECO:0000313" key="2">
    <source>
        <dbReference type="Proteomes" id="UP000192940"/>
    </source>
</evidence>
<dbReference type="EMBL" id="LT840184">
    <property type="protein sequence ID" value="SMF85398.1"/>
    <property type="molecule type" value="Genomic_DNA"/>
</dbReference>
<reference evidence="1 2" key="1">
    <citation type="submission" date="2017-04" db="EMBL/GenBank/DDBJ databases">
        <authorList>
            <person name="Afonso C.L."/>
            <person name="Miller P.J."/>
            <person name="Scott M.A."/>
            <person name="Spackman E."/>
            <person name="Goraichik I."/>
            <person name="Dimitrov K.M."/>
            <person name="Suarez D.L."/>
            <person name="Swayne D.E."/>
        </authorList>
    </citation>
    <scope>NUCLEOTIDE SEQUENCE [LARGE SCALE GENOMIC DNA]</scope>
    <source>
        <strain evidence="1 2">N3/975</strain>
    </source>
</reference>
<sequence>MLDHMDEYKKELDGEVEDLIVELNLKSGEI</sequence>
<protein>
    <submittedName>
        <fullName evidence="1">Uncharacterized protein</fullName>
    </submittedName>
</protein>
<keyword evidence="2" id="KW-1185">Reference proteome</keyword>
<organism evidence="1 2">
    <name type="scientific">Paenibacillus uliginis N3/975</name>
    <dbReference type="NCBI Taxonomy" id="1313296"/>
    <lineage>
        <taxon>Bacteria</taxon>
        <taxon>Bacillati</taxon>
        <taxon>Bacillota</taxon>
        <taxon>Bacilli</taxon>
        <taxon>Bacillales</taxon>
        <taxon>Paenibacillaceae</taxon>
        <taxon>Paenibacillus</taxon>
    </lineage>
</organism>